<evidence type="ECO:0000313" key="7">
    <source>
        <dbReference type="Proteomes" id="UP000318693"/>
    </source>
</evidence>
<dbReference type="PROSITE" id="PS00211">
    <property type="entry name" value="ABC_TRANSPORTER_1"/>
    <property type="match status" value="1"/>
</dbReference>
<dbReference type="SUPFAM" id="SSF52540">
    <property type="entry name" value="P-loop containing nucleoside triphosphate hydrolases"/>
    <property type="match status" value="1"/>
</dbReference>
<dbReference type="InterPro" id="IPR027417">
    <property type="entry name" value="P-loop_NTPase"/>
</dbReference>
<name>A0A552WXM7_9MICO</name>
<reference evidence="6 7" key="1">
    <citation type="submission" date="2019-07" db="EMBL/GenBank/DDBJ databases">
        <title>Georgenia wutianyii sp. nov. and Georgenia *** sp. nov. isolated from plateau pika (Ochotona curzoniae) in the Qinghai-Tibet plateau of China.</title>
        <authorList>
            <person name="Tian Z."/>
        </authorList>
    </citation>
    <scope>NUCLEOTIDE SEQUENCE [LARGE SCALE GENOMIC DNA]</scope>
    <source>
        <strain evidence="6 7">Z446</strain>
    </source>
</reference>
<dbReference type="GO" id="GO:0005524">
    <property type="term" value="F:ATP binding"/>
    <property type="evidence" value="ECO:0007669"/>
    <property type="project" value="UniProtKB-KW"/>
</dbReference>
<keyword evidence="7" id="KW-1185">Reference proteome</keyword>
<comment type="caution">
    <text evidence="6">The sequence shown here is derived from an EMBL/GenBank/DDBJ whole genome shotgun (WGS) entry which is preliminary data.</text>
</comment>
<dbReference type="GO" id="GO:0016887">
    <property type="term" value="F:ATP hydrolysis activity"/>
    <property type="evidence" value="ECO:0007669"/>
    <property type="project" value="InterPro"/>
</dbReference>
<dbReference type="Gene3D" id="3.40.50.300">
    <property type="entry name" value="P-loop containing nucleotide triphosphate hydrolases"/>
    <property type="match status" value="1"/>
</dbReference>
<dbReference type="AlphaFoldDB" id="A0A552WXM7"/>
<feature type="region of interest" description="Disordered" evidence="4">
    <location>
        <begin position="1"/>
        <end position="34"/>
    </location>
</feature>
<keyword evidence="2" id="KW-0547">Nucleotide-binding</keyword>
<keyword evidence="3 6" id="KW-0067">ATP-binding</keyword>
<evidence type="ECO:0000256" key="4">
    <source>
        <dbReference type="SAM" id="MobiDB-lite"/>
    </source>
</evidence>
<dbReference type="InterPro" id="IPR003439">
    <property type="entry name" value="ABC_transporter-like_ATP-bd"/>
</dbReference>
<evidence type="ECO:0000259" key="5">
    <source>
        <dbReference type="PROSITE" id="PS50893"/>
    </source>
</evidence>
<evidence type="ECO:0000256" key="3">
    <source>
        <dbReference type="ARBA" id="ARBA00022840"/>
    </source>
</evidence>
<accession>A0A552WXM7</accession>
<feature type="domain" description="ABC transporter" evidence="5">
    <location>
        <begin position="38"/>
        <end position="269"/>
    </location>
</feature>
<dbReference type="PANTHER" id="PTHR42788">
    <property type="entry name" value="TAURINE IMPORT ATP-BINDING PROTEIN-RELATED"/>
    <property type="match status" value="1"/>
</dbReference>
<dbReference type="PROSITE" id="PS50893">
    <property type="entry name" value="ABC_TRANSPORTER_2"/>
    <property type="match status" value="1"/>
</dbReference>
<evidence type="ECO:0000313" key="6">
    <source>
        <dbReference type="EMBL" id="TRW47562.1"/>
    </source>
</evidence>
<dbReference type="InterPro" id="IPR003593">
    <property type="entry name" value="AAA+_ATPase"/>
</dbReference>
<dbReference type="CDD" id="cd03293">
    <property type="entry name" value="ABC_NrtD_SsuB_transporters"/>
    <property type="match status" value="1"/>
</dbReference>
<organism evidence="6 7">
    <name type="scientific">Georgenia yuyongxinii</name>
    <dbReference type="NCBI Taxonomy" id="2589797"/>
    <lineage>
        <taxon>Bacteria</taxon>
        <taxon>Bacillati</taxon>
        <taxon>Actinomycetota</taxon>
        <taxon>Actinomycetes</taxon>
        <taxon>Micrococcales</taxon>
        <taxon>Bogoriellaceae</taxon>
        <taxon>Georgenia</taxon>
    </lineage>
</organism>
<dbReference type="InterPro" id="IPR017871">
    <property type="entry name" value="ABC_transporter-like_CS"/>
</dbReference>
<gene>
    <name evidence="6" type="ORF">FJ693_00165</name>
</gene>
<dbReference type="PANTHER" id="PTHR42788:SF13">
    <property type="entry name" value="ALIPHATIC SULFONATES IMPORT ATP-BINDING PROTEIN SSUB"/>
    <property type="match status" value="1"/>
</dbReference>
<dbReference type="InterPro" id="IPR050166">
    <property type="entry name" value="ABC_transporter_ATP-bind"/>
</dbReference>
<dbReference type="SMART" id="SM00382">
    <property type="entry name" value="AAA"/>
    <property type="match status" value="1"/>
</dbReference>
<dbReference type="EMBL" id="VJXR01000001">
    <property type="protein sequence ID" value="TRW47562.1"/>
    <property type="molecule type" value="Genomic_DNA"/>
</dbReference>
<dbReference type="Proteomes" id="UP000318693">
    <property type="component" value="Unassembled WGS sequence"/>
</dbReference>
<sequence>MRNRAAITMERPAMNSTPDVDGSPRPGTAVAQSSEPAVTVSGVFKTYATRDGVVEAVRDVSFEVPHGHVVSMVGPSGCGKSTVLKMIAGLETYDRGTITVRGSDPAPGRRDCGIMMQSAVLLPWRTVRDNVMLPVEILGLDKSESAQRTQDLLELVGLQGFEKKFPWELSGGMQQRVSLARLLVFEPQLLLMDEPFAALDEMTRERLDLELVQLHERFQRTLIYVTHNIAEAVLISDTVIVMTARPGEIVDIVPIDLPRPRTIMSTTTPEGTALIERIRRALDGSTEEEVQ</sequence>
<evidence type="ECO:0000256" key="2">
    <source>
        <dbReference type="ARBA" id="ARBA00022741"/>
    </source>
</evidence>
<dbReference type="Pfam" id="PF00005">
    <property type="entry name" value="ABC_tran"/>
    <property type="match status" value="1"/>
</dbReference>
<protein>
    <submittedName>
        <fullName evidence="6">ABC transporter ATP-binding protein</fullName>
    </submittedName>
</protein>
<keyword evidence="1" id="KW-0813">Transport</keyword>
<evidence type="ECO:0000256" key="1">
    <source>
        <dbReference type="ARBA" id="ARBA00022448"/>
    </source>
</evidence>
<proteinExistence type="predicted"/>